<dbReference type="PANTHER" id="PTHR24369">
    <property type="entry name" value="ANTIGEN BSP, PUTATIVE-RELATED"/>
    <property type="match status" value="1"/>
</dbReference>
<dbReference type="InterPro" id="IPR003591">
    <property type="entry name" value="Leu-rich_rpt_typical-subtyp"/>
</dbReference>
<dbReference type="InterPro" id="IPR050541">
    <property type="entry name" value="LRR_TM_domain-containing"/>
</dbReference>
<dbReference type="SUPFAM" id="SSF52058">
    <property type="entry name" value="L domain-like"/>
    <property type="match status" value="1"/>
</dbReference>
<dbReference type="Gene3D" id="3.80.10.10">
    <property type="entry name" value="Ribonuclease Inhibitor"/>
    <property type="match status" value="2"/>
</dbReference>
<accession>A0AAD1T0H6</accession>
<organism evidence="7 8">
    <name type="scientific">Pelobates cultripes</name>
    <name type="common">Western spadefoot toad</name>
    <dbReference type="NCBI Taxonomy" id="61616"/>
    <lineage>
        <taxon>Eukaryota</taxon>
        <taxon>Metazoa</taxon>
        <taxon>Chordata</taxon>
        <taxon>Craniata</taxon>
        <taxon>Vertebrata</taxon>
        <taxon>Euteleostomi</taxon>
        <taxon>Amphibia</taxon>
        <taxon>Batrachia</taxon>
        <taxon>Anura</taxon>
        <taxon>Pelobatoidea</taxon>
        <taxon>Pelobatidae</taxon>
        <taxon>Pelobates</taxon>
    </lineage>
</organism>
<evidence type="ECO:0000256" key="4">
    <source>
        <dbReference type="ARBA" id="ARBA00023180"/>
    </source>
</evidence>
<dbReference type="AlphaFoldDB" id="A0AAD1T0H6"/>
<keyword evidence="1" id="KW-0433">Leucine-rich repeat</keyword>
<keyword evidence="4" id="KW-0325">Glycoprotein</keyword>
<keyword evidence="2" id="KW-0732">Signal</keyword>
<evidence type="ECO:0000313" key="8">
    <source>
        <dbReference type="Proteomes" id="UP001295444"/>
    </source>
</evidence>
<sequence length="687" mass="77208">MYWILFTHPLSPSSVFTKACYRKTKSLKSGHVITSHCVHFLNYSKCIHNISRDASITRHMASKMLSTKKRSLLIVLVIVSCVASVVALPITECPDHCTCLPLQQYIQCHNITLTQLPSQFDNNTMELHMQNNNIPVLNNSFVQDMPQIRSLHLSNSNIRIIQSGAFQEINSLEYLYLDSNELSYFEEGSFYNLSNLLYLYLDKNKITYLHPGIFATLKKLNSLSLRYNLLCELSDQSLSGLTQLRRLDLGFNMISNISSNSFSDTKRLRRLNLEWNSITEIPSSVRSLRALQMLRVSGNNISRLSTTSFSRKLKSLTELYLDNTGLKTVTVRSLNRLNRLEFLDLRNNSLQSLSTSQLKTFTKIYLTGNPWKCDCSIIPLHTRLKLVNEQDPEQQATCLNPKELEGKSLITLALSMLTCPAFGETIKTTVPVTLFESRMTEPSISAVAVTTMAFKTSSSKHVSHSTAWSNVEFDLPDPCLSHQISNVLVRALGDETLAVSWSVTGDIEQVDLRYNASEGELSLLIIGDIKQAQLFSLDPGTTYKVCIVPPNNYNLKCVSPKDQQCGLGKTGGVPEQAHQVHSPHHTTTSPLVIVGMSIGVAVLVVVAIVIIYTLRPSTISFQRYYNEDEARERQESDPYKLSTVNENTDEDRQVYVTASSVWEINNEKMDCTLAEPMPSSVPKYGVF</sequence>
<keyword evidence="5" id="KW-0472">Membrane</keyword>
<dbReference type="FunFam" id="3.80.10.10:FF:000770">
    <property type="entry name" value="Uncharacterized protein"/>
    <property type="match status" value="1"/>
</dbReference>
<dbReference type="PANTHER" id="PTHR24369:SF211">
    <property type="entry name" value="LEUCINE-RICH REPEAT-CONTAINING PROTEIN 15-LIKE"/>
    <property type="match status" value="1"/>
</dbReference>
<proteinExistence type="predicted"/>
<reference evidence="7" key="1">
    <citation type="submission" date="2022-03" db="EMBL/GenBank/DDBJ databases">
        <authorList>
            <person name="Alioto T."/>
            <person name="Alioto T."/>
            <person name="Gomez Garrido J."/>
        </authorList>
    </citation>
    <scope>NUCLEOTIDE SEQUENCE</scope>
</reference>
<dbReference type="SMART" id="SM00082">
    <property type="entry name" value="LRRCT"/>
    <property type="match status" value="1"/>
</dbReference>
<dbReference type="InterPro" id="IPR032675">
    <property type="entry name" value="LRR_dom_sf"/>
</dbReference>
<name>A0AAD1T0H6_PELCU</name>
<feature type="domain" description="LRRCT" evidence="6">
    <location>
        <begin position="369"/>
        <end position="420"/>
    </location>
</feature>
<dbReference type="InterPro" id="IPR000483">
    <property type="entry name" value="Cys-rich_flank_reg_C"/>
</dbReference>
<feature type="transmembrane region" description="Helical" evidence="5">
    <location>
        <begin position="591"/>
        <end position="614"/>
    </location>
</feature>
<dbReference type="EMBL" id="OW240919">
    <property type="protein sequence ID" value="CAH2312290.1"/>
    <property type="molecule type" value="Genomic_DNA"/>
</dbReference>
<dbReference type="InterPro" id="IPR001611">
    <property type="entry name" value="Leu-rich_rpt"/>
</dbReference>
<keyword evidence="5" id="KW-0812">Transmembrane</keyword>
<keyword evidence="5" id="KW-1133">Transmembrane helix</keyword>
<gene>
    <name evidence="7" type="ORF">PECUL_23A060554</name>
</gene>
<protein>
    <submittedName>
        <fullName evidence="7">Chondroadherin-like isoform X1</fullName>
    </submittedName>
</protein>
<keyword evidence="3" id="KW-0677">Repeat</keyword>
<evidence type="ECO:0000313" key="7">
    <source>
        <dbReference type="EMBL" id="CAH2312290.1"/>
    </source>
</evidence>
<dbReference type="Pfam" id="PF13855">
    <property type="entry name" value="LRR_8"/>
    <property type="match status" value="2"/>
</dbReference>
<dbReference type="PROSITE" id="PS51450">
    <property type="entry name" value="LRR"/>
    <property type="match status" value="3"/>
</dbReference>
<evidence type="ECO:0000256" key="3">
    <source>
        <dbReference type="ARBA" id="ARBA00022737"/>
    </source>
</evidence>
<dbReference type="Proteomes" id="UP001295444">
    <property type="component" value="Chromosome 08"/>
</dbReference>
<dbReference type="SMART" id="SM00369">
    <property type="entry name" value="LRR_TYP"/>
    <property type="match status" value="9"/>
</dbReference>
<evidence type="ECO:0000259" key="6">
    <source>
        <dbReference type="SMART" id="SM00082"/>
    </source>
</evidence>
<keyword evidence="8" id="KW-1185">Reference proteome</keyword>
<evidence type="ECO:0000256" key="2">
    <source>
        <dbReference type="ARBA" id="ARBA00022729"/>
    </source>
</evidence>
<dbReference type="GO" id="GO:0005886">
    <property type="term" value="C:plasma membrane"/>
    <property type="evidence" value="ECO:0007669"/>
    <property type="project" value="TreeGrafter"/>
</dbReference>
<dbReference type="SMART" id="SM00365">
    <property type="entry name" value="LRR_SD22"/>
    <property type="match status" value="5"/>
</dbReference>
<evidence type="ECO:0000256" key="1">
    <source>
        <dbReference type="ARBA" id="ARBA00022614"/>
    </source>
</evidence>
<evidence type="ECO:0000256" key="5">
    <source>
        <dbReference type="SAM" id="Phobius"/>
    </source>
</evidence>
<feature type="transmembrane region" description="Helical" evidence="5">
    <location>
        <begin position="72"/>
        <end position="90"/>
    </location>
</feature>